<dbReference type="GeneID" id="101846879"/>
<dbReference type="SUPFAM" id="SSF47060">
    <property type="entry name" value="S15/NS1 RNA-binding domain"/>
    <property type="match status" value="1"/>
</dbReference>
<evidence type="ECO:0000256" key="6">
    <source>
        <dbReference type="ARBA" id="ARBA00023274"/>
    </source>
</evidence>
<feature type="coiled-coil region" evidence="9">
    <location>
        <begin position="274"/>
        <end position="301"/>
    </location>
</feature>
<comment type="similarity">
    <text evidence="2">Belongs to the universal ribosomal protein uS15 family.</text>
</comment>
<protein>
    <recommendedName>
        <fullName evidence="7">Small ribosomal subunit protein uS15m</fullName>
    </recommendedName>
    <alternativeName>
        <fullName evidence="8">28S ribosomal protein S15, mitochondrial</fullName>
    </alternativeName>
</protein>
<proteinExistence type="inferred from homology"/>
<sequence>MATSMASLQICRIGSKHVVFGVFIQQKIFKPPIISHTRCFMSSFGVSTSLRKLPENYDAFQGKSFRNVSTLQSGFAVSSDLKTQRSQYEDKGAFLTLLSPSTFSVRHYGRRVRTKPPKISHFGYSGDLRTLPELADETRLYQYKDLESEVEQDEVLKRLTSFEFASGPDKIAHKQELILDRIIELFGSDSELEQTIALKTLSIRQMIPMCIKHRTNKVAKIILLKNIFGRRKMLTELRQMDHERFEWLLRELKIRYVIPRDREEYKGWKHNLRVSTQQRALTKQRRKLEKLKTQFEEEKQAFYEHKAKVLAEIDKDLESYGLTRDFLEELLVKEKETKKPHKILNWEERVRLGMTDKITEDYYG</sequence>
<evidence type="ECO:0000256" key="1">
    <source>
        <dbReference type="ARBA" id="ARBA00004173"/>
    </source>
</evidence>
<dbReference type="Gene3D" id="1.10.287.10">
    <property type="entry name" value="S15/NS1, RNA-binding"/>
    <property type="match status" value="1"/>
</dbReference>
<evidence type="ECO:0000256" key="9">
    <source>
        <dbReference type="SAM" id="Coils"/>
    </source>
</evidence>
<comment type="subcellular location">
    <subcellularLocation>
        <location evidence="1">Mitochondrion</location>
    </subcellularLocation>
</comment>
<dbReference type="PANTHER" id="PTHR46685:SF1">
    <property type="entry name" value="SMALL RIBOSOMAL SUBUNIT PROTEIN US15M"/>
    <property type="match status" value="1"/>
</dbReference>
<accession>A0ABM0JMH3</accession>
<evidence type="ECO:0000313" key="10">
    <source>
        <dbReference type="Proteomes" id="UP000694888"/>
    </source>
</evidence>
<evidence type="ECO:0000256" key="4">
    <source>
        <dbReference type="ARBA" id="ARBA00022980"/>
    </source>
</evidence>
<evidence type="ECO:0000313" key="11">
    <source>
        <dbReference type="RefSeq" id="XP_005097152.1"/>
    </source>
</evidence>
<name>A0ABM0JMH3_APLCA</name>
<dbReference type="InterPro" id="IPR052137">
    <property type="entry name" value="uS15_ribosomal"/>
</dbReference>
<keyword evidence="3" id="KW-0809">Transit peptide</keyword>
<dbReference type="RefSeq" id="XP_005097152.1">
    <property type="nucleotide sequence ID" value="XM_005097095.3"/>
</dbReference>
<evidence type="ECO:0000256" key="7">
    <source>
        <dbReference type="ARBA" id="ARBA00035249"/>
    </source>
</evidence>
<dbReference type="Proteomes" id="UP000694888">
    <property type="component" value="Unplaced"/>
</dbReference>
<evidence type="ECO:0000256" key="8">
    <source>
        <dbReference type="ARBA" id="ARBA00035528"/>
    </source>
</evidence>
<keyword evidence="6" id="KW-0687">Ribonucleoprotein</keyword>
<evidence type="ECO:0000256" key="2">
    <source>
        <dbReference type="ARBA" id="ARBA00008434"/>
    </source>
</evidence>
<keyword evidence="4 11" id="KW-0689">Ribosomal protein</keyword>
<evidence type="ECO:0000256" key="3">
    <source>
        <dbReference type="ARBA" id="ARBA00022946"/>
    </source>
</evidence>
<dbReference type="InterPro" id="IPR009068">
    <property type="entry name" value="uS15_NS1_RNA-bd_sf"/>
</dbReference>
<evidence type="ECO:0000256" key="5">
    <source>
        <dbReference type="ARBA" id="ARBA00023128"/>
    </source>
</evidence>
<organism evidence="10 11">
    <name type="scientific">Aplysia californica</name>
    <name type="common">California sea hare</name>
    <dbReference type="NCBI Taxonomy" id="6500"/>
    <lineage>
        <taxon>Eukaryota</taxon>
        <taxon>Metazoa</taxon>
        <taxon>Spiralia</taxon>
        <taxon>Lophotrochozoa</taxon>
        <taxon>Mollusca</taxon>
        <taxon>Gastropoda</taxon>
        <taxon>Heterobranchia</taxon>
        <taxon>Euthyneura</taxon>
        <taxon>Tectipleura</taxon>
        <taxon>Aplysiida</taxon>
        <taxon>Aplysioidea</taxon>
        <taxon>Aplysiidae</taxon>
        <taxon>Aplysia</taxon>
    </lineage>
</organism>
<keyword evidence="9" id="KW-0175">Coiled coil</keyword>
<dbReference type="InterPro" id="IPR000589">
    <property type="entry name" value="Ribosomal_uS15"/>
</dbReference>
<dbReference type="PANTHER" id="PTHR46685">
    <property type="entry name" value="28S RIBOSOMAL PROTEIN S15, MITOCHONDRIAL"/>
    <property type="match status" value="1"/>
</dbReference>
<dbReference type="SMART" id="SM01387">
    <property type="entry name" value="Ribosomal_S15"/>
    <property type="match status" value="1"/>
</dbReference>
<reference evidence="11" key="1">
    <citation type="submission" date="2025-08" db="UniProtKB">
        <authorList>
            <consortium name="RefSeq"/>
        </authorList>
    </citation>
    <scope>IDENTIFICATION</scope>
</reference>
<gene>
    <name evidence="11" type="primary">LOC101846879</name>
</gene>
<dbReference type="GO" id="GO:0005840">
    <property type="term" value="C:ribosome"/>
    <property type="evidence" value="ECO:0007669"/>
    <property type="project" value="UniProtKB-KW"/>
</dbReference>
<keyword evidence="5" id="KW-0496">Mitochondrion</keyword>
<keyword evidence="10" id="KW-1185">Reference proteome</keyword>